<feature type="region of interest" description="Disordered" evidence="1">
    <location>
        <begin position="86"/>
        <end position="118"/>
    </location>
</feature>
<dbReference type="AlphaFoldDB" id="A0AAD8SP59"/>
<dbReference type="Proteomes" id="UP001231189">
    <property type="component" value="Unassembled WGS sequence"/>
</dbReference>
<evidence type="ECO:0000313" key="3">
    <source>
        <dbReference type="Proteomes" id="UP001231189"/>
    </source>
</evidence>
<keyword evidence="3" id="KW-1185">Reference proteome</keyword>
<feature type="compositionally biased region" description="Basic residues" evidence="1">
    <location>
        <begin position="109"/>
        <end position="118"/>
    </location>
</feature>
<feature type="compositionally biased region" description="Basic and acidic residues" evidence="1">
    <location>
        <begin position="46"/>
        <end position="57"/>
    </location>
</feature>
<proteinExistence type="predicted"/>
<protein>
    <submittedName>
        <fullName evidence="2">Uncharacterized protein</fullName>
    </submittedName>
</protein>
<accession>A0AAD8SP59</accession>
<evidence type="ECO:0000256" key="1">
    <source>
        <dbReference type="SAM" id="MobiDB-lite"/>
    </source>
</evidence>
<gene>
    <name evidence="2" type="ORF">QYE76_049434</name>
</gene>
<feature type="compositionally biased region" description="Polar residues" evidence="1">
    <location>
        <begin position="1"/>
        <end position="10"/>
    </location>
</feature>
<comment type="caution">
    <text evidence="2">The sequence shown here is derived from an EMBL/GenBank/DDBJ whole genome shotgun (WGS) entry which is preliminary data.</text>
</comment>
<dbReference type="EMBL" id="JAUUTY010000003">
    <property type="protein sequence ID" value="KAK1661275.1"/>
    <property type="molecule type" value="Genomic_DNA"/>
</dbReference>
<organism evidence="2 3">
    <name type="scientific">Lolium multiflorum</name>
    <name type="common">Italian ryegrass</name>
    <name type="synonym">Lolium perenne subsp. multiflorum</name>
    <dbReference type="NCBI Taxonomy" id="4521"/>
    <lineage>
        <taxon>Eukaryota</taxon>
        <taxon>Viridiplantae</taxon>
        <taxon>Streptophyta</taxon>
        <taxon>Embryophyta</taxon>
        <taxon>Tracheophyta</taxon>
        <taxon>Spermatophyta</taxon>
        <taxon>Magnoliopsida</taxon>
        <taxon>Liliopsida</taxon>
        <taxon>Poales</taxon>
        <taxon>Poaceae</taxon>
        <taxon>BOP clade</taxon>
        <taxon>Pooideae</taxon>
        <taxon>Poodae</taxon>
        <taxon>Poeae</taxon>
        <taxon>Poeae Chloroplast Group 2 (Poeae type)</taxon>
        <taxon>Loliodinae</taxon>
        <taxon>Loliinae</taxon>
        <taxon>Lolium</taxon>
    </lineage>
</organism>
<reference evidence="2" key="1">
    <citation type="submission" date="2023-07" db="EMBL/GenBank/DDBJ databases">
        <title>A chromosome-level genome assembly of Lolium multiflorum.</title>
        <authorList>
            <person name="Chen Y."/>
            <person name="Copetti D."/>
            <person name="Kolliker R."/>
            <person name="Studer B."/>
        </authorList>
    </citation>
    <scope>NUCLEOTIDE SEQUENCE</scope>
    <source>
        <strain evidence="2">02402/16</strain>
        <tissue evidence="2">Leaf</tissue>
    </source>
</reference>
<feature type="region of interest" description="Disordered" evidence="1">
    <location>
        <begin position="1"/>
        <end position="62"/>
    </location>
</feature>
<evidence type="ECO:0000313" key="2">
    <source>
        <dbReference type="EMBL" id="KAK1661275.1"/>
    </source>
</evidence>
<sequence length="118" mass="13523">MKQDLTLTQSRTEHRHGLRPATADGPRKRRGKMRTTADLQGSDQAVEARRENDDPERKRRGKRWIVAARRRRATLCLLAQAEFLPWANGAPPASRAHRRSKESPNLPRAGRRSFPRPV</sequence>
<name>A0AAD8SP59_LOLMU</name>